<proteinExistence type="predicted"/>
<feature type="transmembrane region" description="Helical" evidence="4">
    <location>
        <begin position="229"/>
        <end position="251"/>
    </location>
</feature>
<dbReference type="CDD" id="cd01949">
    <property type="entry name" value="GGDEF"/>
    <property type="match status" value="1"/>
</dbReference>
<dbReference type="Pfam" id="PF00990">
    <property type="entry name" value="GGDEF"/>
    <property type="match status" value="1"/>
</dbReference>
<gene>
    <name evidence="6" type="ORF">ACFYG5_13090</name>
</gene>
<dbReference type="FunFam" id="3.30.70.270:FF:000001">
    <property type="entry name" value="Diguanylate cyclase domain protein"/>
    <property type="match status" value="1"/>
</dbReference>
<feature type="transmembrane region" description="Helical" evidence="4">
    <location>
        <begin position="125"/>
        <end position="146"/>
    </location>
</feature>
<dbReference type="InterPro" id="IPR029787">
    <property type="entry name" value="Nucleotide_cyclase"/>
</dbReference>
<comment type="cofactor">
    <cofactor evidence="1">
        <name>Mg(2+)</name>
        <dbReference type="ChEBI" id="CHEBI:18420"/>
    </cofactor>
</comment>
<dbReference type="InterPro" id="IPR050469">
    <property type="entry name" value="Diguanylate_Cyclase"/>
</dbReference>
<evidence type="ECO:0000259" key="5">
    <source>
        <dbReference type="PROSITE" id="PS50887"/>
    </source>
</evidence>
<dbReference type="InterPro" id="IPR043128">
    <property type="entry name" value="Rev_trsase/Diguanyl_cyclase"/>
</dbReference>
<feature type="transmembrane region" description="Helical" evidence="4">
    <location>
        <begin position="53"/>
        <end position="74"/>
    </location>
</feature>
<dbReference type="SMART" id="SM00267">
    <property type="entry name" value="GGDEF"/>
    <property type="match status" value="1"/>
</dbReference>
<keyword evidence="6" id="KW-0808">Transferase</keyword>
<feature type="transmembrane region" description="Helical" evidence="4">
    <location>
        <begin position="196"/>
        <end position="217"/>
    </location>
</feature>
<name>A0AB74UUZ3_9GAMM</name>
<dbReference type="EMBL" id="CP170721">
    <property type="protein sequence ID" value="XIA20506.1"/>
    <property type="molecule type" value="Genomic_DNA"/>
</dbReference>
<evidence type="ECO:0000256" key="3">
    <source>
        <dbReference type="ARBA" id="ARBA00034247"/>
    </source>
</evidence>
<evidence type="ECO:0000256" key="1">
    <source>
        <dbReference type="ARBA" id="ARBA00001946"/>
    </source>
</evidence>
<dbReference type="RefSeq" id="WP_395121337.1">
    <property type="nucleotide sequence ID" value="NZ_CP170721.1"/>
</dbReference>
<dbReference type="GO" id="GO:0005886">
    <property type="term" value="C:plasma membrane"/>
    <property type="evidence" value="ECO:0007669"/>
    <property type="project" value="TreeGrafter"/>
</dbReference>
<dbReference type="NCBIfam" id="TIGR00254">
    <property type="entry name" value="GGDEF"/>
    <property type="match status" value="1"/>
</dbReference>
<dbReference type="SUPFAM" id="SSF55073">
    <property type="entry name" value="Nucleotide cyclase"/>
    <property type="match status" value="1"/>
</dbReference>
<dbReference type="EC" id="2.7.7.65" evidence="2"/>
<sequence length="473" mass="50378">MITVPFHHDLGAVRGFLRFSRAAALLDCATALVVLAGWWSQRPLLTTMWPGQPAMSATAAVGFVLCGGSLLLSHHPVPSWSGMGRWLSLGVLALGAATLAEHLWLVDLRIDRLLGELSAYDSGRWPGRMAEPVAAGFVLLGALGLLPARRWPRLRDALALVALVIAMSGLASYGIALAGKGATPFGRMPLHSTLLLLLATLGWLCASPTLGLTRVATADTLGGALARRLLLPALLLPAVFAFVFELLQSWLGLPEALAFVFVALFSGGAVAGLVWWVANLFDKLERQRRESIALRNDAGTDILTGLPNRRALDEALAGLLRGQREHDTTFSLLMLDLDRFKTFNDDFGHLAGDQVLRITGHLLRAALRPADMAARYGGEEFVLLLPGTDLSGASEVAARLLDAFRGFAWPQCTVTVSIGMAQAVAGDAAEDLIRRADGSLYDAKRGGRDRAVAAIAPPEVLRPGAFPRAVSGS</sequence>
<keyword evidence="4" id="KW-1133">Transmembrane helix</keyword>
<dbReference type="PANTHER" id="PTHR45138">
    <property type="entry name" value="REGULATORY COMPONENTS OF SENSORY TRANSDUCTION SYSTEM"/>
    <property type="match status" value="1"/>
</dbReference>
<organism evidence="6">
    <name type="scientific">Rhodanobacter sp. FW102-FHT14D07</name>
    <dbReference type="NCBI Taxonomy" id="3351462"/>
    <lineage>
        <taxon>Bacteria</taxon>
        <taxon>Pseudomonadati</taxon>
        <taxon>Pseudomonadota</taxon>
        <taxon>Gammaproteobacteria</taxon>
        <taxon>Lysobacterales</taxon>
        <taxon>Rhodanobacteraceae</taxon>
        <taxon>Rhodanobacter</taxon>
    </lineage>
</organism>
<feature type="domain" description="GGDEF" evidence="5">
    <location>
        <begin position="328"/>
        <end position="456"/>
    </location>
</feature>
<evidence type="ECO:0000256" key="4">
    <source>
        <dbReference type="SAM" id="Phobius"/>
    </source>
</evidence>
<keyword evidence="6" id="KW-0548">Nucleotidyltransferase</keyword>
<dbReference type="AlphaFoldDB" id="A0AB74UUZ3"/>
<protein>
    <recommendedName>
        <fullName evidence="2">diguanylate cyclase</fullName>
        <ecNumber evidence="2">2.7.7.65</ecNumber>
    </recommendedName>
</protein>
<dbReference type="Gene3D" id="3.30.70.270">
    <property type="match status" value="1"/>
</dbReference>
<feature type="transmembrane region" description="Helical" evidence="4">
    <location>
        <begin position="158"/>
        <end position="176"/>
    </location>
</feature>
<keyword evidence="4" id="KW-0472">Membrane</keyword>
<dbReference type="PANTHER" id="PTHR45138:SF9">
    <property type="entry name" value="DIGUANYLATE CYCLASE DGCM-RELATED"/>
    <property type="match status" value="1"/>
</dbReference>
<evidence type="ECO:0000256" key="2">
    <source>
        <dbReference type="ARBA" id="ARBA00012528"/>
    </source>
</evidence>
<feature type="transmembrane region" description="Helical" evidence="4">
    <location>
        <begin position="86"/>
        <end position="105"/>
    </location>
</feature>
<dbReference type="GO" id="GO:1902201">
    <property type="term" value="P:negative regulation of bacterial-type flagellum-dependent cell motility"/>
    <property type="evidence" value="ECO:0007669"/>
    <property type="project" value="TreeGrafter"/>
</dbReference>
<evidence type="ECO:0000313" key="6">
    <source>
        <dbReference type="EMBL" id="XIA20506.1"/>
    </source>
</evidence>
<reference evidence="6" key="1">
    <citation type="submission" date="2024-10" db="EMBL/GenBank/DDBJ databases">
        <authorList>
            <person name="Lesea H.P."/>
            <person name="Kuehl J.V."/>
            <person name="Chandonia J.-M."/>
        </authorList>
    </citation>
    <scope>NUCLEOTIDE SEQUENCE</scope>
    <source>
        <strain evidence="6">FW102-FHT14D07</strain>
    </source>
</reference>
<dbReference type="GO" id="GO:0052621">
    <property type="term" value="F:diguanylate cyclase activity"/>
    <property type="evidence" value="ECO:0007669"/>
    <property type="project" value="UniProtKB-EC"/>
</dbReference>
<dbReference type="InterPro" id="IPR000160">
    <property type="entry name" value="GGDEF_dom"/>
</dbReference>
<dbReference type="PROSITE" id="PS50887">
    <property type="entry name" value="GGDEF"/>
    <property type="match status" value="1"/>
</dbReference>
<keyword evidence="4" id="KW-0812">Transmembrane</keyword>
<comment type="catalytic activity">
    <reaction evidence="3">
        <text>2 GTP = 3',3'-c-di-GMP + 2 diphosphate</text>
        <dbReference type="Rhea" id="RHEA:24898"/>
        <dbReference type="ChEBI" id="CHEBI:33019"/>
        <dbReference type="ChEBI" id="CHEBI:37565"/>
        <dbReference type="ChEBI" id="CHEBI:58805"/>
        <dbReference type="EC" id="2.7.7.65"/>
    </reaction>
</comment>
<dbReference type="GO" id="GO:0043709">
    <property type="term" value="P:cell adhesion involved in single-species biofilm formation"/>
    <property type="evidence" value="ECO:0007669"/>
    <property type="project" value="TreeGrafter"/>
</dbReference>
<feature type="transmembrane region" description="Helical" evidence="4">
    <location>
        <begin position="257"/>
        <end position="281"/>
    </location>
</feature>
<accession>A0AB74UUZ3</accession>
<feature type="transmembrane region" description="Helical" evidence="4">
    <location>
        <begin position="22"/>
        <end position="41"/>
    </location>
</feature>